<evidence type="ECO:0000313" key="2">
    <source>
        <dbReference type="Proteomes" id="UP000011932"/>
    </source>
</evidence>
<dbReference type="EMBL" id="CP003538">
    <property type="protein sequence ID" value="AGH98801.1"/>
    <property type="molecule type" value="Genomic_DNA"/>
</dbReference>
<dbReference type="HOGENOM" id="CLU_094914_0_0_5"/>
<dbReference type="Gene3D" id="1.25.40.10">
    <property type="entry name" value="Tetratricopeptide repeat domain"/>
    <property type="match status" value="1"/>
</dbReference>
<dbReference type="InterPro" id="IPR011990">
    <property type="entry name" value="TPR-like_helical_dom_sf"/>
</dbReference>
<evidence type="ECO:0000313" key="1">
    <source>
        <dbReference type="EMBL" id="AGH98801.1"/>
    </source>
</evidence>
<dbReference type="PATRIC" id="fig|349215.9.peg.1944"/>
<dbReference type="Proteomes" id="UP000011932">
    <property type="component" value="Chromosome"/>
</dbReference>
<accession>M4VL10</accession>
<dbReference type="KEGG" id="man:A11S_2001"/>
<organism evidence="1 2">
    <name type="scientific">Micavibrio aeruginosavorus EPB</name>
    <dbReference type="NCBI Taxonomy" id="349215"/>
    <lineage>
        <taxon>Bacteria</taxon>
        <taxon>Pseudomonadati</taxon>
        <taxon>Bdellovibrionota</taxon>
        <taxon>Bdellovibrionia</taxon>
        <taxon>Bdellovibrionales</taxon>
        <taxon>Pseudobdellovibrionaceae</taxon>
        <taxon>Micavibrio</taxon>
    </lineage>
</organism>
<dbReference type="SUPFAM" id="SSF48452">
    <property type="entry name" value="TPR-like"/>
    <property type="match status" value="1"/>
</dbReference>
<gene>
    <name evidence="1" type="ORF">A11S_2001</name>
</gene>
<proteinExistence type="predicted"/>
<sequence>MAALLLNAVPSWAQDVNGIQVVDPVAEQISYLQNEWSRIKYQIPDDEEKLAAIHRLEAHAASVTASFQDRPEPKIWEAIILSTDAGIVKGMSALPKVKKARDLLEQAEKIDERALDGSAHTSLGSLYYQVPGWPVGFGDDDLAEEHLRKALVINPNGIDPNYFYGDFLIQDGRYDEAATYLKRALQAPDRPGRALADAGRRQEIKAALAKIDEKKKTGEGGYN</sequence>
<reference evidence="1 2" key="1">
    <citation type="journal article" date="2013" name="ISME J.">
        <title>By their genes ye shall know them: genomic signatures of predatory bacteria.</title>
        <authorList>
            <person name="Pasternak Z."/>
            <person name="Pietrokovski S."/>
            <person name="Rotem O."/>
            <person name="Gophna U."/>
            <person name="Lurie-Weinberger M.N."/>
            <person name="Jurkevitch E."/>
        </authorList>
    </citation>
    <scope>NUCLEOTIDE SEQUENCE [LARGE SCALE GENOMIC DNA]</scope>
    <source>
        <strain evidence="1">EPB</strain>
    </source>
</reference>
<protein>
    <submittedName>
        <fullName evidence="1">Uncharacterized protein</fullName>
    </submittedName>
</protein>
<dbReference type="AlphaFoldDB" id="M4VL10"/>
<dbReference type="Pfam" id="PF14559">
    <property type="entry name" value="TPR_19"/>
    <property type="match status" value="1"/>
</dbReference>
<name>M4VL10_9BACT</name>
<dbReference type="STRING" id="349215.A11S_2001"/>